<accession>A0A397J275</accession>
<gene>
    <name evidence="2" type="ORF">Glove_109g236</name>
</gene>
<feature type="compositionally biased region" description="Basic and acidic residues" evidence="1">
    <location>
        <begin position="19"/>
        <end position="31"/>
    </location>
</feature>
<dbReference type="Proteomes" id="UP000266861">
    <property type="component" value="Unassembled WGS sequence"/>
</dbReference>
<organism evidence="2 3">
    <name type="scientific">Diversispora epigaea</name>
    <dbReference type="NCBI Taxonomy" id="1348612"/>
    <lineage>
        <taxon>Eukaryota</taxon>
        <taxon>Fungi</taxon>
        <taxon>Fungi incertae sedis</taxon>
        <taxon>Mucoromycota</taxon>
        <taxon>Glomeromycotina</taxon>
        <taxon>Glomeromycetes</taxon>
        <taxon>Diversisporales</taxon>
        <taxon>Diversisporaceae</taxon>
        <taxon>Diversispora</taxon>
    </lineage>
</organism>
<keyword evidence="3" id="KW-1185">Reference proteome</keyword>
<evidence type="ECO:0000313" key="2">
    <source>
        <dbReference type="EMBL" id="RHZ82395.1"/>
    </source>
</evidence>
<name>A0A397J275_9GLOM</name>
<evidence type="ECO:0000256" key="1">
    <source>
        <dbReference type="SAM" id="MobiDB-lite"/>
    </source>
</evidence>
<evidence type="ECO:0000313" key="3">
    <source>
        <dbReference type="Proteomes" id="UP000266861"/>
    </source>
</evidence>
<protein>
    <submittedName>
        <fullName evidence="2">Uncharacterized protein</fullName>
    </submittedName>
</protein>
<reference evidence="2 3" key="1">
    <citation type="submission" date="2018-08" db="EMBL/GenBank/DDBJ databases">
        <title>Genome and evolution of the arbuscular mycorrhizal fungus Diversispora epigaea (formerly Glomus versiforme) and its bacterial endosymbionts.</title>
        <authorList>
            <person name="Sun X."/>
            <person name="Fei Z."/>
            <person name="Harrison M."/>
        </authorList>
    </citation>
    <scope>NUCLEOTIDE SEQUENCE [LARGE SCALE GENOMIC DNA]</scope>
    <source>
        <strain evidence="2 3">IT104</strain>
    </source>
</reference>
<dbReference type="AlphaFoldDB" id="A0A397J275"/>
<proteinExistence type="predicted"/>
<sequence>MALNFMNVTTVRGRNMKTRKGDEGKKSREREEITSIRLQEHSNYGGKVKAIMDLGEV</sequence>
<dbReference type="EMBL" id="PQFF01000102">
    <property type="protein sequence ID" value="RHZ82395.1"/>
    <property type="molecule type" value="Genomic_DNA"/>
</dbReference>
<feature type="region of interest" description="Disordered" evidence="1">
    <location>
        <begin position="8"/>
        <end position="31"/>
    </location>
</feature>
<comment type="caution">
    <text evidence="2">The sequence shown here is derived from an EMBL/GenBank/DDBJ whole genome shotgun (WGS) entry which is preliminary data.</text>
</comment>